<feature type="domain" description="Leucine-binding protein" evidence="4">
    <location>
        <begin position="33"/>
        <end position="364"/>
    </location>
</feature>
<evidence type="ECO:0000256" key="1">
    <source>
        <dbReference type="ARBA" id="ARBA00010062"/>
    </source>
</evidence>
<dbReference type="SUPFAM" id="SSF53822">
    <property type="entry name" value="Periplasmic binding protein-like I"/>
    <property type="match status" value="1"/>
</dbReference>
<accession>A0A2H0N6Q2</accession>
<keyword evidence="2 3" id="KW-0732">Signal</keyword>
<name>A0A2H0N6Q2_9BACT</name>
<evidence type="ECO:0000256" key="3">
    <source>
        <dbReference type="SAM" id="SignalP"/>
    </source>
</evidence>
<sequence>MKKVILTLCSAVLIFSGCSTGVHNPSSNESQNISMGSILILSGEGASWGNAARNGIDLAVEEINSSGGIEGKKLQFFHEDSKASPQTALSAYKKLHDENHTNFIIGTSWSNSGVAIKDSAISDQTLLISPSLGVAEFNESSNLIFNTWPHDFIISQKLAEYLYESGKRNIVIFGAEDVWTKDQTNTVKQRFEELGGTVQLVIEPDTQAKNLTTEALKVKSLSENIDGIVLTAGVWNIGNIFAKKLKEIGVEIPLYSMTLDKNIISTAEGAYNGMIFLTFLTPTQSFQEKYEKKYGMEVEIGADSAYDAVMMLSEAMKKTGSQDTNTIAEYLNTIDTWDGASGKLMSDKKGAFTKNYKIDKVQNGKPVEVEK</sequence>
<feature type="signal peptide" evidence="3">
    <location>
        <begin position="1"/>
        <end position="21"/>
    </location>
</feature>
<reference evidence="5 6" key="1">
    <citation type="submission" date="2017-09" db="EMBL/GenBank/DDBJ databases">
        <title>Depth-based differentiation of microbial function through sediment-hosted aquifers and enrichment of novel symbionts in the deep terrestrial subsurface.</title>
        <authorList>
            <person name="Probst A.J."/>
            <person name="Ladd B."/>
            <person name="Jarett J.K."/>
            <person name="Geller-Mcgrath D.E."/>
            <person name="Sieber C.M."/>
            <person name="Emerson J.B."/>
            <person name="Anantharaman K."/>
            <person name="Thomas B.C."/>
            <person name="Malmstrom R."/>
            <person name="Stieglmeier M."/>
            <person name="Klingl A."/>
            <person name="Woyke T."/>
            <person name="Ryan C.M."/>
            <person name="Banfield J.F."/>
        </authorList>
    </citation>
    <scope>NUCLEOTIDE SEQUENCE [LARGE SCALE GENOMIC DNA]</scope>
    <source>
        <strain evidence="5">CG11_big_fil_rev_8_21_14_0_20_39_34</strain>
    </source>
</reference>
<dbReference type="PROSITE" id="PS51257">
    <property type="entry name" value="PROKAR_LIPOPROTEIN"/>
    <property type="match status" value="1"/>
</dbReference>
<evidence type="ECO:0000256" key="2">
    <source>
        <dbReference type="ARBA" id="ARBA00022729"/>
    </source>
</evidence>
<dbReference type="Pfam" id="PF13458">
    <property type="entry name" value="Peripla_BP_6"/>
    <property type="match status" value="1"/>
</dbReference>
<dbReference type="PANTHER" id="PTHR30483:SF6">
    <property type="entry name" value="PERIPLASMIC BINDING PROTEIN OF ABC TRANSPORTER FOR NATURAL AMINO ACIDS"/>
    <property type="match status" value="1"/>
</dbReference>
<dbReference type="Proteomes" id="UP000229600">
    <property type="component" value="Unassembled WGS sequence"/>
</dbReference>
<organism evidence="5 6">
    <name type="scientific">Candidatus Magasanikbacteria bacterium CG11_big_fil_rev_8_21_14_0_20_39_34</name>
    <dbReference type="NCBI Taxonomy" id="1974653"/>
    <lineage>
        <taxon>Bacteria</taxon>
        <taxon>Candidatus Magasanikiibacteriota</taxon>
    </lineage>
</organism>
<dbReference type="PANTHER" id="PTHR30483">
    <property type="entry name" value="LEUCINE-SPECIFIC-BINDING PROTEIN"/>
    <property type="match status" value="1"/>
</dbReference>
<dbReference type="EMBL" id="PCWN01000001">
    <property type="protein sequence ID" value="PIR04574.1"/>
    <property type="molecule type" value="Genomic_DNA"/>
</dbReference>
<evidence type="ECO:0000313" key="5">
    <source>
        <dbReference type="EMBL" id="PIR04574.1"/>
    </source>
</evidence>
<dbReference type="AlphaFoldDB" id="A0A2H0N6Q2"/>
<evidence type="ECO:0000259" key="4">
    <source>
        <dbReference type="Pfam" id="PF13458"/>
    </source>
</evidence>
<protein>
    <recommendedName>
        <fullName evidence="4">Leucine-binding protein domain-containing protein</fullName>
    </recommendedName>
</protein>
<feature type="chain" id="PRO_5013668484" description="Leucine-binding protein domain-containing protein" evidence="3">
    <location>
        <begin position="22"/>
        <end position="371"/>
    </location>
</feature>
<gene>
    <name evidence="5" type="ORF">COV59_00410</name>
</gene>
<dbReference type="Gene3D" id="3.40.50.2300">
    <property type="match status" value="2"/>
</dbReference>
<dbReference type="InterPro" id="IPR028081">
    <property type="entry name" value="Leu-bd"/>
</dbReference>
<proteinExistence type="inferred from homology"/>
<comment type="similarity">
    <text evidence="1">Belongs to the leucine-binding protein family.</text>
</comment>
<evidence type="ECO:0000313" key="6">
    <source>
        <dbReference type="Proteomes" id="UP000229600"/>
    </source>
</evidence>
<dbReference type="InterPro" id="IPR028082">
    <property type="entry name" value="Peripla_BP_I"/>
</dbReference>
<dbReference type="InterPro" id="IPR051010">
    <property type="entry name" value="BCAA_transport"/>
</dbReference>
<comment type="caution">
    <text evidence="5">The sequence shown here is derived from an EMBL/GenBank/DDBJ whole genome shotgun (WGS) entry which is preliminary data.</text>
</comment>